<dbReference type="NCBIfam" id="TIGR01891">
    <property type="entry name" value="amidohydrolases"/>
    <property type="match status" value="1"/>
</dbReference>
<comment type="caution">
    <text evidence="2">The sequence shown here is derived from an EMBL/GenBank/DDBJ whole genome shotgun (WGS) entry which is preliminary data.</text>
</comment>
<sequence>MVSPELLSLMPQVVAWRRHLHQYPELSHQEHATAAWVDAALRALPDMQVFRPTPTSVLGVLQGQAGPGATVLLRADLDALPIQEQTQLPYASVHAGVMHACGHDGHTAALLGAAHLLHAQRHLLRGELRLLFQHAEEAAPSGARELVSAGVMGGVDRIVGFHLDTQLPLGRVAVQSGAIMAAPDTFEITVQGQGGHAGWPQASVDPVPIGAMIVLGLQQVASRLNDPLEPLVLSITTFHAGQALNVTPDQALLGGTVRTLSPVLRERVETQLRQITASICAGYGASCTVLYERGSDAVVNDAELVKRYRQLVEQELGESVLMDVPPEMGAEDFSEFLRHAPGVYFLVGAGNAARGITAPHHHPRFTFDEEALTPLVQLLVAGGFSLTGEASSEARLRNGPASLEEEIR</sequence>
<organism evidence="2 3">
    <name type="scientific">Deinococcus oregonensis</name>
    <dbReference type="NCBI Taxonomy" id="1805970"/>
    <lineage>
        <taxon>Bacteria</taxon>
        <taxon>Thermotogati</taxon>
        <taxon>Deinococcota</taxon>
        <taxon>Deinococci</taxon>
        <taxon>Deinococcales</taxon>
        <taxon>Deinococcaceae</taxon>
        <taxon>Deinococcus</taxon>
    </lineage>
</organism>
<dbReference type="RefSeq" id="WP_380017381.1">
    <property type="nucleotide sequence ID" value="NZ_JBHLYR010000091.1"/>
</dbReference>
<feature type="domain" description="Peptidase M20 dimerisation" evidence="1">
    <location>
        <begin position="185"/>
        <end position="279"/>
    </location>
</feature>
<proteinExistence type="predicted"/>
<dbReference type="SUPFAM" id="SSF55031">
    <property type="entry name" value="Bacterial exopeptidase dimerisation domain"/>
    <property type="match status" value="1"/>
</dbReference>
<dbReference type="InterPro" id="IPR036264">
    <property type="entry name" value="Bact_exopeptidase_dim_dom"/>
</dbReference>
<keyword evidence="3" id="KW-1185">Reference proteome</keyword>
<dbReference type="InterPro" id="IPR017439">
    <property type="entry name" value="Amidohydrolase"/>
</dbReference>
<dbReference type="PIRSF" id="PIRSF005962">
    <property type="entry name" value="Pept_M20D_amidohydro"/>
    <property type="match status" value="1"/>
</dbReference>
<dbReference type="Gene3D" id="3.40.630.10">
    <property type="entry name" value="Zn peptidases"/>
    <property type="match status" value="1"/>
</dbReference>
<dbReference type="SUPFAM" id="SSF53187">
    <property type="entry name" value="Zn-dependent exopeptidases"/>
    <property type="match status" value="1"/>
</dbReference>
<dbReference type="Pfam" id="PF07687">
    <property type="entry name" value="M20_dimer"/>
    <property type="match status" value="1"/>
</dbReference>
<dbReference type="Gene3D" id="3.30.70.360">
    <property type="match status" value="1"/>
</dbReference>
<evidence type="ECO:0000313" key="3">
    <source>
        <dbReference type="Proteomes" id="UP001589733"/>
    </source>
</evidence>
<accession>A0ABV6B6P7</accession>
<dbReference type="PANTHER" id="PTHR11014:SF63">
    <property type="entry name" value="METALLOPEPTIDASE, PUTATIVE (AFU_ORTHOLOGUE AFUA_6G09600)-RELATED"/>
    <property type="match status" value="1"/>
</dbReference>
<name>A0ABV6B6P7_9DEIO</name>
<dbReference type="Pfam" id="PF01546">
    <property type="entry name" value="Peptidase_M20"/>
    <property type="match status" value="1"/>
</dbReference>
<reference evidence="2 3" key="1">
    <citation type="submission" date="2024-09" db="EMBL/GenBank/DDBJ databases">
        <authorList>
            <person name="Sun Q."/>
            <person name="Mori K."/>
        </authorList>
    </citation>
    <scope>NUCLEOTIDE SEQUENCE [LARGE SCALE GENOMIC DNA]</scope>
    <source>
        <strain evidence="2 3">JCM 13503</strain>
    </source>
</reference>
<dbReference type="EMBL" id="JBHLYR010000091">
    <property type="protein sequence ID" value="MFB9995442.1"/>
    <property type="molecule type" value="Genomic_DNA"/>
</dbReference>
<evidence type="ECO:0000259" key="1">
    <source>
        <dbReference type="Pfam" id="PF07687"/>
    </source>
</evidence>
<dbReference type="InterPro" id="IPR002933">
    <property type="entry name" value="Peptidase_M20"/>
</dbReference>
<dbReference type="Proteomes" id="UP001589733">
    <property type="component" value="Unassembled WGS sequence"/>
</dbReference>
<dbReference type="InterPro" id="IPR011650">
    <property type="entry name" value="Peptidase_M20_dimer"/>
</dbReference>
<evidence type="ECO:0000313" key="2">
    <source>
        <dbReference type="EMBL" id="MFB9995442.1"/>
    </source>
</evidence>
<gene>
    <name evidence="2" type="ORF">ACFFLM_26250</name>
</gene>
<protein>
    <submittedName>
        <fullName evidence="2">Amidohydrolase</fullName>
    </submittedName>
</protein>
<dbReference type="PANTHER" id="PTHR11014">
    <property type="entry name" value="PEPTIDASE M20 FAMILY MEMBER"/>
    <property type="match status" value="1"/>
</dbReference>